<dbReference type="InterPro" id="IPR005825">
    <property type="entry name" value="Ribosomal_uL24_CS"/>
</dbReference>
<dbReference type="Pfam" id="PF16906">
    <property type="entry name" value="Ribosomal_L26"/>
    <property type="match status" value="1"/>
</dbReference>
<name>A0A8H7SEM3_9FUNG</name>
<evidence type="ECO:0000313" key="5">
    <source>
        <dbReference type="EMBL" id="KAG2228929.1"/>
    </source>
</evidence>
<dbReference type="InterPro" id="IPR005756">
    <property type="entry name" value="Ribosomal_uL24_euk/arc"/>
</dbReference>
<dbReference type="SMART" id="SM00739">
    <property type="entry name" value="KOW"/>
    <property type="match status" value="1"/>
</dbReference>
<dbReference type="Pfam" id="PF00467">
    <property type="entry name" value="KOW"/>
    <property type="match status" value="1"/>
</dbReference>
<dbReference type="CDD" id="cd06089">
    <property type="entry name" value="KOW_RPL26"/>
    <property type="match status" value="1"/>
</dbReference>
<protein>
    <recommendedName>
        <fullName evidence="4">KOW domain-containing protein</fullName>
    </recommendedName>
</protein>
<comment type="caution">
    <text evidence="5">The sequence shown here is derived from an EMBL/GenBank/DDBJ whole genome shotgun (WGS) entry which is preliminary data.</text>
</comment>
<dbReference type="Gene3D" id="2.30.30.30">
    <property type="match status" value="1"/>
</dbReference>
<dbReference type="InterPro" id="IPR014722">
    <property type="entry name" value="Rib_uL2_dom2"/>
</dbReference>
<dbReference type="SUPFAM" id="SSF50104">
    <property type="entry name" value="Translation proteins SH3-like domain"/>
    <property type="match status" value="1"/>
</dbReference>
<keyword evidence="2" id="KW-0689">Ribosomal protein</keyword>
<dbReference type="GO" id="GO:0015934">
    <property type="term" value="C:large ribosomal subunit"/>
    <property type="evidence" value="ECO:0007669"/>
    <property type="project" value="InterPro"/>
</dbReference>
<accession>A0A8H7SEM3</accession>
<evidence type="ECO:0000256" key="2">
    <source>
        <dbReference type="ARBA" id="ARBA00022980"/>
    </source>
</evidence>
<dbReference type="PROSITE" id="PS01108">
    <property type="entry name" value="RIBOSOMAL_L24"/>
    <property type="match status" value="1"/>
</dbReference>
<organism evidence="5 6">
    <name type="scientific">Thamnidium elegans</name>
    <dbReference type="NCBI Taxonomy" id="101142"/>
    <lineage>
        <taxon>Eukaryota</taxon>
        <taxon>Fungi</taxon>
        <taxon>Fungi incertae sedis</taxon>
        <taxon>Mucoromycota</taxon>
        <taxon>Mucoromycotina</taxon>
        <taxon>Mucoromycetes</taxon>
        <taxon>Mucorales</taxon>
        <taxon>Mucorineae</taxon>
        <taxon>Mucoraceae</taxon>
        <taxon>Thamnidium</taxon>
    </lineage>
</organism>
<dbReference type="NCBIfam" id="TIGR01080">
    <property type="entry name" value="rplX_A_E"/>
    <property type="match status" value="1"/>
</dbReference>
<proteinExistence type="inferred from homology"/>
<evidence type="ECO:0000256" key="1">
    <source>
        <dbReference type="ARBA" id="ARBA00010618"/>
    </source>
</evidence>
<keyword evidence="3" id="KW-0687">Ribonucleoprotein</keyword>
<dbReference type="InterPro" id="IPR005824">
    <property type="entry name" value="KOW"/>
</dbReference>
<dbReference type="GO" id="GO:0006412">
    <property type="term" value="P:translation"/>
    <property type="evidence" value="ECO:0007669"/>
    <property type="project" value="InterPro"/>
</dbReference>
<evidence type="ECO:0000256" key="3">
    <source>
        <dbReference type="ARBA" id="ARBA00023274"/>
    </source>
</evidence>
<dbReference type="GO" id="GO:0003723">
    <property type="term" value="F:RNA binding"/>
    <property type="evidence" value="ECO:0007669"/>
    <property type="project" value="InterPro"/>
</dbReference>
<sequence length="159" mass="18091">MDPPFRAPTSYYNNETIKQKCLLLLDVSSSRRKSRKAHFSATSDVRRKIMSAPLSKELKEKYNTRAIPVRKDDEVMVVRGTYKGREGKVVQVYRKKWVIHIDRVSREKVNGATAPIGISPSKVVITNLKLDKSRVAILDRKGKKDAMKQVNKCCTANSK</sequence>
<comment type="similarity">
    <text evidence="1">Belongs to the universal ribosomal protein uL24 family.</text>
</comment>
<dbReference type="GO" id="GO:0003735">
    <property type="term" value="F:structural constituent of ribosome"/>
    <property type="evidence" value="ECO:0007669"/>
    <property type="project" value="InterPro"/>
</dbReference>
<reference evidence="5" key="1">
    <citation type="submission" date="2021-01" db="EMBL/GenBank/DDBJ databases">
        <title>Metabolic potential, ecology and presence of endohyphal bacteria is reflected in genomic diversity of Mucoromycotina.</title>
        <authorList>
            <person name="Muszewska A."/>
            <person name="Okrasinska A."/>
            <person name="Steczkiewicz K."/>
            <person name="Drgas O."/>
            <person name="Orlowska M."/>
            <person name="Perlinska-Lenart U."/>
            <person name="Aleksandrzak-Piekarczyk T."/>
            <person name="Szatraj K."/>
            <person name="Zielenkiewicz U."/>
            <person name="Pilsyk S."/>
            <person name="Malc E."/>
            <person name="Mieczkowski P."/>
            <person name="Kruszewska J.S."/>
            <person name="Biernat P."/>
            <person name="Pawlowska J."/>
        </authorList>
    </citation>
    <scope>NUCLEOTIDE SEQUENCE</scope>
    <source>
        <strain evidence="5">WA0000018081</strain>
    </source>
</reference>
<dbReference type="InterPro" id="IPR041988">
    <property type="entry name" value="Ribosomal_uL24_KOW"/>
</dbReference>
<dbReference type="FunFam" id="2.30.30.30:FF:000009">
    <property type="entry name" value="60S ribosomal protein L26"/>
    <property type="match status" value="1"/>
</dbReference>
<keyword evidence="6" id="KW-1185">Reference proteome</keyword>
<dbReference type="InterPro" id="IPR008991">
    <property type="entry name" value="Translation_prot_SH3-like_sf"/>
</dbReference>
<dbReference type="PANTHER" id="PTHR11143">
    <property type="entry name" value="60S RIBOSOMAL PROTEIN L26 FAMILY MEMBER"/>
    <property type="match status" value="1"/>
</dbReference>
<evidence type="ECO:0000313" key="6">
    <source>
        <dbReference type="Proteomes" id="UP000613177"/>
    </source>
</evidence>
<gene>
    <name evidence="5" type="ORF">INT48_004214</name>
</gene>
<dbReference type="EMBL" id="JAEPRE010000335">
    <property type="protein sequence ID" value="KAG2228929.1"/>
    <property type="molecule type" value="Genomic_DNA"/>
</dbReference>
<feature type="domain" description="KOW" evidence="4">
    <location>
        <begin position="68"/>
        <end position="95"/>
    </location>
</feature>
<evidence type="ECO:0000259" key="4">
    <source>
        <dbReference type="SMART" id="SM00739"/>
    </source>
</evidence>
<dbReference type="Proteomes" id="UP000613177">
    <property type="component" value="Unassembled WGS sequence"/>
</dbReference>
<dbReference type="AlphaFoldDB" id="A0A8H7SEM3"/>